<dbReference type="AlphaFoldDB" id="A0A8S2CZW6"/>
<dbReference type="EMBL" id="CAJNOK010002103">
    <property type="protein sequence ID" value="CAF0844650.1"/>
    <property type="molecule type" value="Genomic_DNA"/>
</dbReference>
<dbReference type="Gene3D" id="3.90.176.10">
    <property type="entry name" value="Toxin ADP-ribosyltransferase, Chain A, domain 1"/>
    <property type="match status" value="1"/>
</dbReference>
<accession>A0A8S2CZW6</accession>
<evidence type="ECO:0000313" key="1">
    <source>
        <dbReference type="EMBL" id="CAF0844650.1"/>
    </source>
</evidence>
<organism evidence="1 3">
    <name type="scientific">Didymodactylos carnosus</name>
    <dbReference type="NCBI Taxonomy" id="1234261"/>
    <lineage>
        <taxon>Eukaryota</taxon>
        <taxon>Metazoa</taxon>
        <taxon>Spiralia</taxon>
        <taxon>Gnathifera</taxon>
        <taxon>Rotifera</taxon>
        <taxon>Eurotatoria</taxon>
        <taxon>Bdelloidea</taxon>
        <taxon>Philodinida</taxon>
        <taxon>Philodinidae</taxon>
        <taxon>Didymodactylos</taxon>
    </lineage>
</organism>
<dbReference type="SUPFAM" id="SSF56399">
    <property type="entry name" value="ADP-ribosylation"/>
    <property type="match status" value="1"/>
</dbReference>
<dbReference type="Proteomes" id="UP000677228">
    <property type="component" value="Unassembled WGS sequence"/>
</dbReference>
<comment type="caution">
    <text evidence="1">The sequence shown here is derived from an EMBL/GenBank/DDBJ whole genome shotgun (WGS) entry which is preliminary data.</text>
</comment>
<protein>
    <recommendedName>
        <fullName evidence="4">Mono(ADP-ribosyl)transferase</fullName>
    </recommendedName>
</protein>
<proteinExistence type="predicted"/>
<gene>
    <name evidence="1" type="ORF">OVA965_LOCUS6826</name>
    <name evidence="2" type="ORF">TMI583_LOCUS6822</name>
</gene>
<dbReference type="EMBL" id="CAJOBA010002103">
    <property type="protein sequence ID" value="CAF3629786.1"/>
    <property type="molecule type" value="Genomic_DNA"/>
</dbReference>
<evidence type="ECO:0000313" key="3">
    <source>
        <dbReference type="Proteomes" id="UP000677228"/>
    </source>
</evidence>
<dbReference type="Proteomes" id="UP000682733">
    <property type="component" value="Unassembled WGS sequence"/>
</dbReference>
<evidence type="ECO:0000313" key="2">
    <source>
        <dbReference type="EMBL" id="CAF3629786.1"/>
    </source>
</evidence>
<sequence>MMWRHLEFRHCIGFEQYASKTWNVQTDPSDEYGSDEGGYRNLPLMTLEMAVKDLKPMIGTLQRDVWIAKQNWQHLSDHLTQDESAAIHLYTMGSVFEHLSDMLRSKNRTELLAPWLPYLKLLLTALCKLPAVKKIVWRGTSLDLSTKYKTDDRCAWWGSSSCTETLPVAEFYLGESSFRTLFCIECGNC</sequence>
<reference evidence="1" key="1">
    <citation type="submission" date="2021-02" db="EMBL/GenBank/DDBJ databases">
        <authorList>
            <person name="Nowell W R."/>
        </authorList>
    </citation>
    <scope>NUCLEOTIDE SEQUENCE</scope>
</reference>
<evidence type="ECO:0008006" key="4">
    <source>
        <dbReference type="Google" id="ProtNLM"/>
    </source>
</evidence>
<name>A0A8S2CZW6_9BILA</name>